<name>Q22E86_TETTS</name>
<proteinExistence type="predicted"/>
<reference evidence="2" key="1">
    <citation type="journal article" date="2006" name="PLoS Biol.">
        <title>Macronuclear genome sequence of the ciliate Tetrahymena thermophila, a model eukaryote.</title>
        <authorList>
            <person name="Eisen J.A."/>
            <person name="Coyne R.S."/>
            <person name="Wu M."/>
            <person name="Wu D."/>
            <person name="Thiagarajan M."/>
            <person name="Wortman J.R."/>
            <person name="Badger J.H."/>
            <person name="Ren Q."/>
            <person name="Amedeo P."/>
            <person name="Jones K.M."/>
            <person name="Tallon L.J."/>
            <person name="Delcher A.L."/>
            <person name="Salzberg S.L."/>
            <person name="Silva J.C."/>
            <person name="Haas B.J."/>
            <person name="Majoros W.H."/>
            <person name="Farzad M."/>
            <person name="Carlton J.M."/>
            <person name="Smith R.K. Jr."/>
            <person name="Garg J."/>
            <person name="Pearlman R.E."/>
            <person name="Karrer K.M."/>
            <person name="Sun L."/>
            <person name="Manning G."/>
            <person name="Elde N.C."/>
            <person name="Turkewitz A.P."/>
            <person name="Asai D.J."/>
            <person name="Wilkes D.E."/>
            <person name="Wang Y."/>
            <person name="Cai H."/>
            <person name="Collins K."/>
            <person name="Stewart B.A."/>
            <person name="Lee S.R."/>
            <person name="Wilamowska K."/>
            <person name="Weinberg Z."/>
            <person name="Ruzzo W.L."/>
            <person name="Wloga D."/>
            <person name="Gaertig J."/>
            <person name="Frankel J."/>
            <person name="Tsao C.-C."/>
            <person name="Gorovsky M.A."/>
            <person name="Keeling P.J."/>
            <person name="Waller R.F."/>
            <person name="Patron N.J."/>
            <person name="Cherry J.M."/>
            <person name="Stover N.A."/>
            <person name="Krieger C.J."/>
            <person name="del Toro C."/>
            <person name="Ryder H.F."/>
            <person name="Williamson S.C."/>
            <person name="Barbeau R.A."/>
            <person name="Hamilton E.P."/>
            <person name="Orias E."/>
        </authorList>
    </citation>
    <scope>NUCLEOTIDE SEQUENCE [LARGE SCALE GENOMIC DNA]</scope>
    <source>
        <strain evidence="2">SB210</strain>
    </source>
</reference>
<evidence type="ECO:0000313" key="1">
    <source>
        <dbReference type="EMBL" id="EAR83642.1"/>
    </source>
</evidence>
<protein>
    <submittedName>
        <fullName evidence="1">Uncharacterized protein</fullName>
    </submittedName>
</protein>
<dbReference type="RefSeq" id="XP_001031305.1">
    <property type="nucleotide sequence ID" value="XM_001031305.1"/>
</dbReference>
<dbReference type="EMBL" id="GG662778">
    <property type="protein sequence ID" value="EAR83642.1"/>
    <property type="molecule type" value="Genomic_DNA"/>
</dbReference>
<accession>Q22E86</accession>
<dbReference type="KEGG" id="tet:TTHERM_00835420"/>
<sequence>MKSECHLCQMTVQNLAKCTKTRCRNFFCEKCIQENFDKGFIYHICYKEGCWVCYACQNVCCCKLCKGELLLYSKKSLAKRKNKNIEALKQSSVLEKSSSTISNIQETEKEKDSSDDLLLHNDDFVKRVFQDDNETIINGFKYNLKQPRMLNQKITKSLPLYNKEYHFNKFYRRKMLLKAL</sequence>
<dbReference type="Proteomes" id="UP000009168">
    <property type="component" value="Unassembled WGS sequence"/>
</dbReference>
<dbReference type="OrthoDB" id="298344at2759"/>
<dbReference type="InParanoid" id="Q22E86"/>
<organism evidence="1 2">
    <name type="scientific">Tetrahymena thermophila (strain SB210)</name>
    <dbReference type="NCBI Taxonomy" id="312017"/>
    <lineage>
        <taxon>Eukaryota</taxon>
        <taxon>Sar</taxon>
        <taxon>Alveolata</taxon>
        <taxon>Ciliophora</taxon>
        <taxon>Intramacronucleata</taxon>
        <taxon>Oligohymenophorea</taxon>
        <taxon>Hymenostomatida</taxon>
        <taxon>Tetrahymenina</taxon>
        <taxon>Tetrahymenidae</taxon>
        <taxon>Tetrahymena</taxon>
    </lineage>
</organism>
<keyword evidence="2" id="KW-1185">Reference proteome</keyword>
<dbReference type="AlphaFoldDB" id="Q22E86"/>
<evidence type="ECO:0000313" key="2">
    <source>
        <dbReference type="Proteomes" id="UP000009168"/>
    </source>
</evidence>
<dbReference type="GeneID" id="7824150"/>
<dbReference type="HOGENOM" id="CLU_1499230_0_0_1"/>
<gene>
    <name evidence="1" type="ORF">TTHERM_00835420</name>
</gene>